<proteinExistence type="predicted"/>
<dbReference type="RefSeq" id="XP_643864.1">
    <property type="nucleotide sequence ID" value="XM_638772.1"/>
</dbReference>
<accession>Q553U7</accession>
<sequence length="563" mass="65601">MKSIIKNISNYIFDNKNNNNNNNFSKLPTYIQNSIVFKLCRFINYYSKNKNKFNGLEYFEINIELNQLILKLSLVCKDWFQIVSNNINVYKINYKLLNTAISNDNIVNIDIEPSPTKITNDYSIIKLSNCKYLKCESMDQLISFLSKINLTLKINDKNELMILKSSPSSSSSSSSSDSDSDSEGMIIIKKIIITTTNKDKELSSSLCFNRSTHVNIPNYENDPLIGGFINKINLKEFSQLRIIDDPSQTLKVSKIYTINIYYCENNNENKIEILNFFNKWSHSIKNITFLKISSKSFLYLLSGVNDNGINDNTFNNGINYLSIIESLITVGILDLTLEDIALILSSSNRLKEVSVNFCFKNLMYFLSNDQEKLKYSLSPCINCINNQRYKPLINIDYSQMSNNINEYEKLVKINWKIVSELFSNNNSRLQHLIINQFCNSVLQDKGDFEWPSNIDNSNLNSFSFFKEITNLVVSIKSLKKFTLKSSNTPQIFKNIIKRNQNIIHFHSIVFNTNWVYLGYYSERFIFYNLIKKYPHIKSFKFDNFNYYSSWGGYKKQNMITYIK</sequence>
<dbReference type="VEuPathDB" id="AmoebaDB:DDB_G0275319"/>
<dbReference type="PANTHER" id="PTHR32556">
    <property type="entry name" value="F-BOX DOMAIN-CONTAINING PROTEIN-RELATED-RELATED"/>
    <property type="match status" value="1"/>
</dbReference>
<dbReference type="PANTHER" id="PTHR32556:SF7">
    <property type="entry name" value="F-BOX DOMAIN-CONTAINING PROTEIN-RELATED"/>
    <property type="match status" value="1"/>
</dbReference>
<gene>
    <name evidence="1" type="ORF">DDB_G0275319</name>
</gene>
<keyword evidence="2" id="KW-1185">Reference proteome</keyword>
<evidence type="ECO:0000313" key="2">
    <source>
        <dbReference type="Proteomes" id="UP000002195"/>
    </source>
</evidence>
<evidence type="ECO:0008006" key="3">
    <source>
        <dbReference type="Google" id="ProtNLM"/>
    </source>
</evidence>
<dbReference type="PaxDb" id="44689-DDB0217643"/>
<dbReference type="Proteomes" id="UP000002195">
    <property type="component" value="Unassembled WGS sequence"/>
</dbReference>
<dbReference type="EMBL" id="AAFI02000013">
    <property type="protein sequence ID" value="EAL69940.1"/>
    <property type="molecule type" value="Genomic_DNA"/>
</dbReference>
<dbReference type="PhylomeDB" id="Q553U7"/>
<dbReference type="dictyBase" id="DDB_G0275319"/>
<dbReference type="InParanoid" id="Q553U7"/>
<organism evidence="1 2">
    <name type="scientific">Dictyostelium discoideum</name>
    <name type="common">Social amoeba</name>
    <dbReference type="NCBI Taxonomy" id="44689"/>
    <lineage>
        <taxon>Eukaryota</taxon>
        <taxon>Amoebozoa</taxon>
        <taxon>Evosea</taxon>
        <taxon>Eumycetozoa</taxon>
        <taxon>Dictyostelia</taxon>
        <taxon>Dictyosteliales</taxon>
        <taxon>Dictyosteliaceae</taxon>
        <taxon>Dictyostelium</taxon>
    </lineage>
</organism>
<reference evidence="1 2" key="1">
    <citation type="journal article" date="2005" name="Nature">
        <title>The genome of the social amoeba Dictyostelium discoideum.</title>
        <authorList>
            <consortium name="The Dictyostelium discoideum Sequencing Consortium"/>
            <person name="Eichinger L."/>
            <person name="Pachebat J.A."/>
            <person name="Glockner G."/>
            <person name="Rajandream M.A."/>
            <person name="Sucgang R."/>
            <person name="Berriman M."/>
            <person name="Song J."/>
            <person name="Olsen R."/>
            <person name="Szafranski K."/>
            <person name="Xu Q."/>
            <person name="Tunggal B."/>
            <person name="Kummerfeld S."/>
            <person name="Madera M."/>
            <person name="Konfortov B.A."/>
            <person name="Rivero F."/>
            <person name="Bankier A.T."/>
            <person name="Lehmann R."/>
            <person name="Hamlin N."/>
            <person name="Davies R."/>
            <person name="Gaudet P."/>
            <person name="Fey P."/>
            <person name="Pilcher K."/>
            <person name="Chen G."/>
            <person name="Saunders D."/>
            <person name="Sodergren E."/>
            <person name="Davis P."/>
            <person name="Kerhornou A."/>
            <person name="Nie X."/>
            <person name="Hall N."/>
            <person name="Anjard C."/>
            <person name="Hemphill L."/>
            <person name="Bason N."/>
            <person name="Farbrother P."/>
            <person name="Desany B."/>
            <person name="Just E."/>
            <person name="Morio T."/>
            <person name="Rost R."/>
            <person name="Churcher C."/>
            <person name="Cooper J."/>
            <person name="Haydock S."/>
            <person name="van Driessche N."/>
            <person name="Cronin A."/>
            <person name="Goodhead I."/>
            <person name="Muzny D."/>
            <person name="Mourier T."/>
            <person name="Pain A."/>
            <person name="Lu M."/>
            <person name="Harper D."/>
            <person name="Lindsay R."/>
            <person name="Hauser H."/>
            <person name="James K."/>
            <person name="Quiles M."/>
            <person name="Madan Babu M."/>
            <person name="Saito T."/>
            <person name="Buchrieser C."/>
            <person name="Wardroper A."/>
            <person name="Felder M."/>
            <person name="Thangavelu M."/>
            <person name="Johnson D."/>
            <person name="Knights A."/>
            <person name="Loulseged H."/>
            <person name="Mungall K."/>
            <person name="Oliver K."/>
            <person name="Price C."/>
            <person name="Quail M.A."/>
            <person name="Urushihara H."/>
            <person name="Hernandez J."/>
            <person name="Rabbinowitsch E."/>
            <person name="Steffen D."/>
            <person name="Sanders M."/>
            <person name="Ma J."/>
            <person name="Kohara Y."/>
            <person name="Sharp S."/>
            <person name="Simmonds M."/>
            <person name="Spiegler S."/>
            <person name="Tivey A."/>
            <person name="Sugano S."/>
            <person name="White B."/>
            <person name="Walker D."/>
            <person name="Woodward J."/>
            <person name="Winckler T."/>
            <person name="Tanaka Y."/>
            <person name="Shaulsky G."/>
            <person name="Schleicher M."/>
            <person name="Weinstock G."/>
            <person name="Rosenthal A."/>
            <person name="Cox E.C."/>
            <person name="Chisholm R.L."/>
            <person name="Gibbs R."/>
            <person name="Loomis W.F."/>
            <person name="Platzer M."/>
            <person name="Kay R.R."/>
            <person name="Williams J."/>
            <person name="Dear P.H."/>
            <person name="Noegel A.A."/>
            <person name="Barrell B."/>
            <person name="Kuspa A."/>
        </authorList>
    </citation>
    <scope>NUCLEOTIDE SEQUENCE [LARGE SCALE GENOMIC DNA]</scope>
    <source>
        <strain evidence="1 2">AX4</strain>
    </source>
</reference>
<comment type="caution">
    <text evidence="1">The sequence shown here is derived from an EMBL/GenBank/DDBJ whole genome shotgun (WGS) entry which is preliminary data.</text>
</comment>
<dbReference type="AlphaFoldDB" id="Q553U7"/>
<dbReference type="HOGENOM" id="CLU_020847_0_0_1"/>
<evidence type="ECO:0000313" key="1">
    <source>
        <dbReference type="EMBL" id="EAL69940.1"/>
    </source>
</evidence>
<name>Q553U7_DICDI</name>
<protein>
    <recommendedName>
        <fullName evidence="3">F-box domain-containing protein</fullName>
    </recommendedName>
</protein>
<dbReference type="GeneID" id="8619915"/>
<dbReference type="KEGG" id="ddi:DDB_G0275319"/>